<keyword evidence="5" id="KW-1185">Reference proteome</keyword>
<dbReference type="SUPFAM" id="SSF46689">
    <property type="entry name" value="Homeodomain-like"/>
    <property type="match status" value="1"/>
</dbReference>
<keyword evidence="1 2" id="KW-0371">Homeobox</keyword>
<dbReference type="VEuPathDB" id="MicrosporidiaDB:EHP00_1753"/>
<dbReference type="PROSITE" id="PS50071">
    <property type="entry name" value="HOMEOBOX_2"/>
    <property type="match status" value="1"/>
</dbReference>
<dbReference type="GO" id="GO:0003677">
    <property type="term" value="F:DNA binding"/>
    <property type="evidence" value="ECO:0007669"/>
    <property type="project" value="UniProtKB-UniRule"/>
</dbReference>
<feature type="domain" description="Homeobox" evidence="3">
    <location>
        <begin position="44"/>
        <end position="98"/>
    </location>
</feature>
<gene>
    <name evidence="4" type="primary">HD-8</name>
    <name evidence="4" type="ORF">EHP00_1753</name>
</gene>
<comment type="subcellular location">
    <subcellularLocation>
        <location evidence="1 2">Nucleus</location>
    </subcellularLocation>
</comment>
<proteinExistence type="predicted"/>
<organism evidence="4 5">
    <name type="scientific">Ecytonucleospora hepatopenaei</name>
    <dbReference type="NCBI Taxonomy" id="646526"/>
    <lineage>
        <taxon>Eukaryota</taxon>
        <taxon>Fungi</taxon>
        <taxon>Fungi incertae sedis</taxon>
        <taxon>Microsporidia</taxon>
        <taxon>Enterocytozoonidae</taxon>
        <taxon>Ecytonucleospora</taxon>
    </lineage>
</organism>
<protein>
    <submittedName>
        <fullName evidence="4">HD-8</fullName>
    </submittedName>
</protein>
<evidence type="ECO:0000259" key="3">
    <source>
        <dbReference type="PROSITE" id="PS50071"/>
    </source>
</evidence>
<dbReference type="InterPro" id="IPR009057">
    <property type="entry name" value="Homeodomain-like_sf"/>
</dbReference>
<dbReference type="Proteomes" id="UP000192758">
    <property type="component" value="Unassembled WGS sequence"/>
</dbReference>
<comment type="caution">
    <text evidence="4">The sequence shown here is derived from an EMBL/GenBank/DDBJ whole genome shotgun (WGS) entry which is preliminary data.</text>
</comment>
<evidence type="ECO:0000256" key="2">
    <source>
        <dbReference type="RuleBase" id="RU000682"/>
    </source>
</evidence>
<dbReference type="Pfam" id="PF00046">
    <property type="entry name" value="Homeodomain"/>
    <property type="match status" value="1"/>
</dbReference>
<evidence type="ECO:0000313" key="4">
    <source>
        <dbReference type="EMBL" id="OQS54151.1"/>
    </source>
</evidence>
<evidence type="ECO:0000256" key="1">
    <source>
        <dbReference type="PROSITE-ProRule" id="PRU00108"/>
    </source>
</evidence>
<feature type="DNA-binding region" description="Homeobox" evidence="1">
    <location>
        <begin position="46"/>
        <end position="99"/>
    </location>
</feature>
<reference evidence="4 5" key="1">
    <citation type="journal article" date="2017" name="Environ. Microbiol.">
        <title>Decay of the glycolytic pathway and adaptation to intranuclear parasitism within Enterocytozoonidae microsporidia.</title>
        <authorList>
            <person name="Wiredu Boakye D."/>
            <person name="Jaroenlak P."/>
            <person name="Prachumwat A."/>
            <person name="Williams T.A."/>
            <person name="Bateman K.S."/>
            <person name="Itsathitphaisarn O."/>
            <person name="Sritunyalucksana K."/>
            <person name="Paszkiewicz K.H."/>
            <person name="Moore K.A."/>
            <person name="Stentiford G.D."/>
            <person name="Williams B.A."/>
        </authorList>
    </citation>
    <scope>NUCLEOTIDE SEQUENCE [LARGE SCALE GENOMIC DNA]</scope>
    <source>
        <strain evidence="4 5">TH1</strain>
    </source>
</reference>
<accession>A0A1W0E4K2</accession>
<dbReference type="Gene3D" id="1.10.10.60">
    <property type="entry name" value="Homeodomain-like"/>
    <property type="match status" value="1"/>
</dbReference>
<dbReference type="AlphaFoldDB" id="A0A1W0E4K2"/>
<dbReference type="SMART" id="SM00389">
    <property type="entry name" value="HOX"/>
    <property type="match status" value="1"/>
</dbReference>
<dbReference type="InterPro" id="IPR001356">
    <property type="entry name" value="HD"/>
</dbReference>
<dbReference type="OrthoDB" id="2195776at2759"/>
<evidence type="ECO:0000313" key="5">
    <source>
        <dbReference type="Proteomes" id="UP000192758"/>
    </source>
</evidence>
<sequence length="156" mass="18164">MVIERIRFNQIAANSNEKLGAYNKAHCLETISNAILGFLKFSNERKESKISKKSVYQKVVLEHVFNITQYPSKLIKETVAIILNLDLKVINIWFQNKRNIMVQCRANKLPFKLDKKRSTMANHNLKMHLLLLELAKLTGPRCYFATQRLLCKNNPF</sequence>
<keyword evidence="1 2" id="KW-0238">DNA-binding</keyword>
<dbReference type="EMBL" id="MNPJ01000022">
    <property type="protein sequence ID" value="OQS54151.1"/>
    <property type="molecule type" value="Genomic_DNA"/>
</dbReference>
<dbReference type="GO" id="GO:0005634">
    <property type="term" value="C:nucleus"/>
    <property type="evidence" value="ECO:0007669"/>
    <property type="project" value="UniProtKB-SubCell"/>
</dbReference>
<keyword evidence="1 2" id="KW-0539">Nucleus</keyword>
<name>A0A1W0E4K2_9MICR</name>
<dbReference type="CDD" id="cd00086">
    <property type="entry name" value="homeodomain"/>
    <property type="match status" value="1"/>
</dbReference>